<accession>A0ABD6SCL2</accession>
<gene>
    <name evidence="1" type="ORF">CN495_04715</name>
</gene>
<comment type="caution">
    <text evidence="1">The sequence shown here is derived from an EMBL/GenBank/DDBJ whole genome shotgun (WGS) entry which is preliminary data.</text>
</comment>
<name>A0ABD6SCL2_BACTU</name>
<feature type="non-terminal residue" evidence="1">
    <location>
        <position position="1"/>
    </location>
</feature>
<reference evidence="1 2" key="1">
    <citation type="submission" date="2017-09" db="EMBL/GenBank/DDBJ databases">
        <title>Large-scale bioinformatics analysis of Bacillus genomes uncovers conserved roles of natural products in bacterial physiology.</title>
        <authorList>
            <consortium name="Agbiome Team Llc"/>
            <person name="Bleich R.M."/>
            <person name="Kirk G.J."/>
            <person name="Santa Maria K.C."/>
            <person name="Allen S.E."/>
            <person name="Farag S."/>
            <person name="Shank E.A."/>
            <person name="Bowers A."/>
        </authorList>
    </citation>
    <scope>NUCLEOTIDE SEQUENCE [LARGE SCALE GENOMIC DNA]</scope>
    <source>
        <strain evidence="1 2">AFS005140</strain>
    </source>
</reference>
<protein>
    <submittedName>
        <fullName evidence="1">Uncharacterized protein</fullName>
    </submittedName>
</protein>
<dbReference type="AlphaFoldDB" id="A0ABD6SCL2"/>
<evidence type="ECO:0000313" key="2">
    <source>
        <dbReference type="Proteomes" id="UP000219897"/>
    </source>
</evidence>
<dbReference type="Proteomes" id="UP000219897">
    <property type="component" value="Unassembled WGS sequence"/>
</dbReference>
<evidence type="ECO:0000313" key="1">
    <source>
        <dbReference type="EMBL" id="PER57455.1"/>
    </source>
</evidence>
<dbReference type="EMBL" id="NTYF01000013">
    <property type="protein sequence ID" value="PER57455.1"/>
    <property type="molecule type" value="Genomic_DNA"/>
</dbReference>
<organism evidence="1 2">
    <name type="scientific">Bacillus thuringiensis</name>
    <dbReference type="NCBI Taxonomy" id="1428"/>
    <lineage>
        <taxon>Bacteria</taxon>
        <taxon>Bacillati</taxon>
        <taxon>Bacillota</taxon>
        <taxon>Bacilli</taxon>
        <taxon>Bacillales</taxon>
        <taxon>Bacillaceae</taxon>
        <taxon>Bacillus</taxon>
        <taxon>Bacillus cereus group</taxon>
    </lineage>
</organism>
<proteinExistence type="predicted"/>
<sequence length="75" mass="8371">IICTRTQDHKRFRINRIFARSSMENGNAWLATTGGRMFGDIEIEASKGIIMKTASGVNWKVTINEAGQLITTKIT</sequence>